<dbReference type="InterPro" id="IPR035437">
    <property type="entry name" value="SNase_OB-fold_sf"/>
</dbReference>
<reference evidence="1 2" key="1">
    <citation type="submission" date="2019-03" db="EMBL/GenBank/DDBJ databases">
        <title>Genomic Encyclopedia of Archaeal and Bacterial Type Strains, Phase II (KMG-II): from individual species to whole genera.</title>
        <authorList>
            <person name="Goeker M."/>
        </authorList>
    </citation>
    <scope>NUCLEOTIDE SEQUENCE [LARGE SCALE GENOMIC DNA]</scope>
    <source>
        <strain evidence="1 2">ATCC 25591</strain>
    </source>
</reference>
<dbReference type="PROSITE" id="PS51257">
    <property type="entry name" value="PROKAR_LIPOPROTEIN"/>
    <property type="match status" value="1"/>
</dbReference>
<dbReference type="Proteomes" id="UP000294882">
    <property type="component" value="Unassembled WGS sequence"/>
</dbReference>
<comment type="caution">
    <text evidence="1">The sequence shown here is derived from an EMBL/GenBank/DDBJ whole genome shotgun (WGS) entry which is preliminary data.</text>
</comment>
<evidence type="ECO:0000313" key="1">
    <source>
        <dbReference type="EMBL" id="TDU98118.1"/>
    </source>
</evidence>
<accession>A0A063YJ31</accession>
<keyword evidence="1" id="KW-0540">Nuclease</keyword>
<dbReference type="GO" id="GO:0004519">
    <property type="term" value="F:endonuclease activity"/>
    <property type="evidence" value="ECO:0007669"/>
    <property type="project" value="UniProtKB-KW"/>
</dbReference>
<sequence>MIRQVRTKTSFKPLLIPISLVSIPLTVVVQSCWTTVKVKNLVLINSKADYDNLKVSDFRYDGIDLDKYWIGNFRVQKDTENSKIWISFAILVKGTYKIVTNNQTFSFNLPEPVLPEGNIYFKNNLANTIYDDIPYPINNSSDLKINEASKINVTNIRDGDTFEASNKEAYRFAGVDTPEKRKKIGSEWHPTEGIQYKYAMLATHYTEFYAYLSFQAKYQNYEDRATEIYVVPQKTKNGKHYKYSEMSDHYGRIVSIVFYKDIHNKFHCLNEKLVLEGKARKNYISLNSSSIYYTSNTSFYNQLEEASQKAQANKLGIYSDPKEFANIFP</sequence>
<dbReference type="SMART" id="SM00318">
    <property type="entry name" value="SNc"/>
    <property type="match status" value="1"/>
</dbReference>
<gene>
    <name evidence="1" type="ORF">JN03_0135</name>
</gene>
<dbReference type="PROSITE" id="PS50830">
    <property type="entry name" value="TNASE_3"/>
    <property type="match status" value="1"/>
</dbReference>
<organism evidence="1 2">
    <name type="scientific">Metamycoplasma hyosynoviae</name>
    <dbReference type="NCBI Taxonomy" id="29559"/>
    <lineage>
        <taxon>Bacteria</taxon>
        <taxon>Bacillati</taxon>
        <taxon>Mycoplasmatota</taxon>
        <taxon>Mycoplasmoidales</taxon>
        <taxon>Metamycoplasmataceae</taxon>
        <taxon>Metamycoplasma</taxon>
    </lineage>
</organism>
<dbReference type="InterPro" id="IPR016071">
    <property type="entry name" value="Staphylococal_nuclease_OB-fold"/>
</dbReference>
<name>A0A063YJ31_9BACT</name>
<dbReference type="RefSeq" id="WP_036457648.1">
    <property type="nucleotide sequence ID" value="NZ_JAQRAJ010000004.1"/>
</dbReference>
<dbReference type="SUPFAM" id="SSF50199">
    <property type="entry name" value="Staphylococcal nuclease"/>
    <property type="match status" value="1"/>
</dbReference>
<proteinExistence type="predicted"/>
<protein>
    <submittedName>
        <fullName evidence="1">Endonuclease YncB(Thermonuclease family)</fullName>
    </submittedName>
</protein>
<dbReference type="Gene3D" id="2.40.50.90">
    <property type="match status" value="1"/>
</dbReference>
<keyword evidence="1" id="KW-0378">Hydrolase</keyword>
<dbReference type="Pfam" id="PF00565">
    <property type="entry name" value="SNase"/>
    <property type="match status" value="1"/>
</dbReference>
<dbReference type="EMBL" id="SOCH01000002">
    <property type="protein sequence ID" value="TDU98118.1"/>
    <property type="molecule type" value="Genomic_DNA"/>
</dbReference>
<evidence type="ECO:0000313" key="2">
    <source>
        <dbReference type="Proteomes" id="UP000294882"/>
    </source>
</evidence>
<dbReference type="AlphaFoldDB" id="A0A063YJ31"/>
<keyword evidence="1" id="KW-0255">Endonuclease</keyword>